<sequence>MAWRAAWLILLLAARPAFAFDVGMILEARRLQSFGAGPAEEVLAAGAPRPAQPALAVGRIGRRWGYFWLHETPARRVARFGPFPFARCGDSRPNLRLARFGDGGWSVAFAGCPPGTEAVWLLGPGGDVLSTDPSQPGLLTRWAGATVAPEVIAWVQAGWAAAPPRDAA</sequence>
<keyword evidence="2" id="KW-1185">Reference proteome</keyword>
<dbReference type="Proteomes" id="UP001196068">
    <property type="component" value="Unassembled WGS sequence"/>
</dbReference>
<accession>A0AAF1JYF6</accession>
<organism evidence="1 2">
    <name type="scientific">Plastoroseomonas arctica</name>
    <dbReference type="NCBI Taxonomy" id="1509237"/>
    <lineage>
        <taxon>Bacteria</taxon>
        <taxon>Pseudomonadati</taxon>
        <taxon>Pseudomonadota</taxon>
        <taxon>Alphaproteobacteria</taxon>
        <taxon>Acetobacterales</taxon>
        <taxon>Acetobacteraceae</taxon>
        <taxon>Plastoroseomonas</taxon>
    </lineage>
</organism>
<reference evidence="1" key="2">
    <citation type="journal article" date="2021" name="Syst. Appl. Microbiol.">
        <title>Roseomonas hellenica sp. nov., isolated from roots of wild-growing Alkanna tinctoria.</title>
        <authorList>
            <person name="Rat A."/>
            <person name="Naranjo H.D."/>
            <person name="Lebbe L."/>
            <person name="Cnockaert M."/>
            <person name="Krigas N."/>
            <person name="Grigoriadou K."/>
            <person name="Maloupa E."/>
            <person name="Willems A."/>
        </authorList>
    </citation>
    <scope>NUCLEOTIDE SEQUENCE</scope>
    <source>
        <strain evidence="1">LMG 28251</strain>
    </source>
</reference>
<name>A0AAF1JYF6_9PROT</name>
<dbReference type="EMBL" id="JAAEDH010000020">
    <property type="protein sequence ID" value="MBR0656677.1"/>
    <property type="molecule type" value="Genomic_DNA"/>
</dbReference>
<evidence type="ECO:0000313" key="2">
    <source>
        <dbReference type="Proteomes" id="UP001196068"/>
    </source>
</evidence>
<reference evidence="1" key="1">
    <citation type="submission" date="2020-01" db="EMBL/GenBank/DDBJ databases">
        <authorList>
            <person name="Rat A."/>
        </authorList>
    </citation>
    <scope>NUCLEOTIDE SEQUENCE</scope>
    <source>
        <strain evidence="1">LMG 28251</strain>
    </source>
</reference>
<protein>
    <submittedName>
        <fullName evidence="1">Uncharacterized protein</fullName>
    </submittedName>
</protein>
<evidence type="ECO:0000313" key="1">
    <source>
        <dbReference type="EMBL" id="MBR0656677.1"/>
    </source>
</evidence>
<comment type="caution">
    <text evidence="1">The sequence shown here is derived from an EMBL/GenBank/DDBJ whole genome shotgun (WGS) entry which is preliminary data.</text>
</comment>
<proteinExistence type="predicted"/>
<feature type="non-terminal residue" evidence="1">
    <location>
        <position position="168"/>
    </location>
</feature>
<dbReference type="RefSeq" id="WP_211875537.1">
    <property type="nucleotide sequence ID" value="NZ_JAAEDH010000020.1"/>
</dbReference>
<gene>
    <name evidence="1" type="ORF">GXW79_16475</name>
</gene>
<dbReference type="AlphaFoldDB" id="A0AAF1JYF6"/>